<dbReference type="OrthoDB" id="2375575at2"/>
<protein>
    <submittedName>
        <fullName evidence="2">DUF420 domain-containing protein</fullName>
    </submittedName>
</protein>
<reference evidence="3 4" key="1">
    <citation type="submission" date="2017-07" db="EMBL/GenBank/DDBJ databases">
        <title>Isolation and whole genome analysis of endospore-forming bacteria from heroin.</title>
        <authorList>
            <person name="Kalinowski J."/>
            <person name="Ahrens B."/>
            <person name="Al-Dilaimi A."/>
            <person name="Winkler A."/>
            <person name="Wibberg D."/>
            <person name="Schleenbecker U."/>
            <person name="Ruckert C."/>
            <person name="Wolfel R."/>
            <person name="Grass G."/>
        </authorList>
    </citation>
    <scope>NUCLEOTIDE SEQUENCE [LARGE SCALE GENOMIC DNA]</scope>
    <source>
        <strain evidence="3 4">7537-G1</strain>
    </source>
</reference>
<dbReference type="Proteomes" id="UP000435177">
    <property type="component" value="Unassembled WGS sequence"/>
</dbReference>
<dbReference type="InterPro" id="IPR007352">
    <property type="entry name" value="DUF420"/>
</dbReference>
<sequence length="154" mass="17408">MDIYTIFPTISTAFIVISAVLVAIGWRLIIQGKREAHKKVMIWAAIAAIIFFIIYSSRTIFVGNTTWGGPDDLKLYYQIFLVFHIILATVAAVFGITTLVLGFKEKYAKHRKWGRVTSVIWFFTAITGVAVYTLLYVLYPGGHTKPVWEVIFGI</sequence>
<feature type="transmembrane region" description="Helical" evidence="1">
    <location>
        <begin position="113"/>
        <end position="139"/>
    </location>
</feature>
<feature type="transmembrane region" description="Helical" evidence="1">
    <location>
        <begin position="75"/>
        <end position="101"/>
    </location>
</feature>
<name>A0A268EQR5_9BACL</name>
<keyword evidence="1" id="KW-1133">Transmembrane helix</keyword>
<dbReference type="Proteomes" id="UP000215596">
    <property type="component" value="Unassembled WGS sequence"/>
</dbReference>
<evidence type="ECO:0000313" key="3">
    <source>
        <dbReference type="EMBL" id="PAD75465.1"/>
    </source>
</evidence>
<reference evidence="2 5" key="2">
    <citation type="submission" date="2019-11" db="EMBL/GenBank/DDBJ databases">
        <title>Draft genome sequences of five Paenibacillus species of dairy origin.</title>
        <authorList>
            <person name="Olajide A.M."/>
            <person name="Chen S."/>
            <person name="Lapointe G."/>
        </authorList>
    </citation>
    <scope>NUCLEOTIDE SEQUENCE [LARGE SCALE GENOMIC DNA]</scope>
    <source>
        <strain evidence="2 5">3CS1</strain>
    </source>
</reference>
<organism evidence="3 4">
    <name type="scientific">Paenibacillus campinasensis</name>
    <dbReference type="NCBI Taxonomy" id="66347"/>
    <lineage>
        <taxon>Bacteria</taxon>
        <taxon>Bacillati</taxon>
        <taxon>Bacillota</taxon>
        <taxon>Bacilli</taxon>
        <taxon>Bacillales</taxon>
        <taxon>Paenibacillaceae</taxon>
        <taxon>Paenibacillus</taxon>
    </lineage>
</organism>
<dbReference type="RefSeq" id="WP_095265955.1">
    <property type="nucleotide sequence ID" value="NZ_NPBY01000045.1"/>
</dbReference>
<gene>
    <name evidence="3" type="ORF">CHH67_14740</name>
    <name evidence="2" type="ORF">GNP94_05495</name>
</gene>
<dbReference type="Pfam" id="PF04238">
    <property type="entry name" value="DUF420"/>
    <property type="match status" value="1"/>
</dbReference>
<evidence type="ECO:0000313" key="2">
    <source>
        <dbReference type="EMBL" id="MUG65460.1"/>
    </source>
</evidence>
<comment type="caution">
    <text evidence="3">The sequence shown here is derived from an EMBL/GenBank/DDBJ whole genome shotgun (WGS) entry which is preliminary data.</text>
</comment>
<feature type="transmembrane region" description="Helical" evidence="1">
    <location>
        <begin position="41"/>
        <end position="63"/>
    </location>
</feature>
<evidence type="ECO:0000256" key="1">
    <source>
        <dbReference type="SAM" id="Phobius"/>
    </source>
</evidence>
<dbReference type="EMBL" id="WOAA01000002">
    <property type="protein sequence ID" value="MUG65460.1"/>
    <property type="molecule type" value="Genomic_DNA"/>
</dbReference>
<keyword evidence="1" id="KW-0472">Membrane</keyword>
<evidence type="ECO:0000313" key="4">
    <source>
        <dbReference type="Proteomes" id="UP000215596"/>
    </source>
</evidence>
<dbReference type="EMBL" id="NPBY01000045">
    <property type="protein sequence ID" value="PAD75465.1"/>
    <property type="molecule type" value="Genomic_DNA"/>
</dbReference>
<dbReference type="PANTHER" id="PTHR37692:SF1">
    <property type="entry name" value="DUF420 DOMAIN-CONTAINING PROTEIN"/>
    <property type="match status" value="1"/>
</dbReference>
<keyword evidence="5" id="KW-1185">Reference proteome</keyword>
<dbReference type="PANTHER" id="PTHR37692">
    <property type="entry name" value="HYPOTHETICAL MEMBRANE SPANNING PROTEIN"/>
    <property type="match status" value="1"/>
</dbReference>
<dbReference type="AlphaFoldDB" id="A0A268EQR5"/>
<feature type="transmembrane region" description="Helical" evidence="1">
    <location>
        <begin position="6"/>
        <end position="29"/>
    </location>
</feature>
<evidence type="ECO:0000313" key="5">
    <source>
        <dbReference type="Proteomes" id="UP000435177"/>
    </source>
</evidence>
<accession>A0A268EQR5</accession>
<proteinExistence type="predicted"/>
<keyword evidence="1" id="KW-0812">Transmembrane</keyword>